<accession>B0DI51</accession>
<proteinExistence type="predicted"/>
<dbReference type="Proteomes" id="UP000001194">
    <property type="component" value="Unassembled WGS sequence"/>
</dbReference>
<dbReference type="EMBL" id="DS547112">
    <property type="protein sequence ID" value="EDR05514.1"/>
    <property type="molecule type" value="Genomic_DNA"/>
</dbReference>
<reference evidence="2 3" key="1">
    <citation type="journal article" date="2008" name="Nature">
        <title>The genome of Laccaria bicolor provides insights into mycorrhizal symbiosis.</title>
        <authorList>
            <person name="Martin F."/>
            <person name="Aerts A."/>
            <person name="Ahren D."/>
            <person name="Brun A."/>
            <person name="Danchin E.G.J."/>
            <person name="Duchaussoy F."/>
            <person name="Gibon J."/>
            <person name="Kohler A."/>
            <person name="Lindquist E."/>
            <person name="Pereda V."/>
            <person name="Salamov A."/>
            <person name="Shapiro H.J."/>
            <person name="Wuyts J."/>
            <person name="Blaudez D."/>
            <person name="Buee M."/>
            <person name="Brokstein P."/>
            <person name="Canbaeck B."/>
            <person name="Cohen D."/>
            <person name="Courty P.E."/>
            <person name="Coutinho P.M."/>
            <person name="Delaruelle C."/>
            <person name="Detter J.C."/>
            <person name="Deveau A."/>
            <person name="DiFazio S."/>
            <person name="Duplessis S."/>
            <person name="Fraissinet-Tachet L."/>
            <person name="Lucic E."/>
            <person name="Frey-Klett P."/>
            <person name="Fourrey C."/>
            <person name="Feussner I."/>
            <person name="Gay G."/>
            <person name="Grimwood J."/>
            <person name="Hoegger P.J."/>
            <person name="Jain P."/>
            <person name="Kilaru S."/>
            <person name="Labbe J."/>
            <person name="Lin Y.C."/>
            <person name="Legue V."/>
            <person name="Le Tacon F."/>
            <person name="Marmeisse R."/>
            <person name="Melayah D."/>
            <person name="Montanini B."/>
            <person name="Muratet M."/>
            <person name="Nehls U."/>
            <person name="Niculita-Hirzel H."/>
            <person name="Oudot-Le Secq M.P."/>
            <person name="Peter M."/>
            <person name="Quesneville H."/>
            <person name="Rajashekar B."/>
            <person name="Reich M."/>
            <person name="Rouhier N."/>
            <person name="Schmutz J."/>
            <person name="Yin T."/>
            <person name="Chalot M."/>
            <person name="Henrissat B."/>
            <person name="Kuees U."/>
            <person name="Lucas S."/>
            <person name="Van de Peer Y."/>
            <person name="Podila G.K."/>
            <person name="Polle A."/>
            <person name="Pukkila P.J."/>
            <person name="Richardson P.M."/>
            <person name="Rouze P."/>
            <person name="Sanders I.R."/>
            <person name="Stajich J.E."/>
            <person name="Tunlid A."/>
            <person name="Tuskan G."/>
            <person name="Grigoriev I.V."/>
        </authorList>
    </citation>
    <scope>NUCLEOTIDE SEQUENCE [LARGE SCALE GENOMIC DNA]</scope>
    <source>
        <strain evidence="3">S238N-H82 / ATCC MYA-4686</strain>
    </source>
</reference>
<dbReference type="AlphaFoldDB" id="B0DI51"/>
<organism evidence="3">
    <name type="scientific">Laccaria bicolor (strain S238N-H82 / ATCC MYA-4686)</name>
    <name type="common">Bicoloured deceiver</name>
    <name type="synonym">Laccaria laccata var. bicolor</name>
    <dbReference type="NCBI Taxonomy" id="486041"/>
    <lineage>
        <taxon>Eukaryota</taxon>
        <taxon>Fungi</taxon>
        <taxon>Dikarya</taxon>
        <taxon>Basidiomycota</taxon>
        <taxon>Agaricomycotina</taxon>
        <taxon>Agaricomycetes</taxon>
        <taxon>Agaricomycetidae</taxon>
        <taxon>Agaricales</taxon>
        <taxon>Agaricineae</taxon>
        <taxon>Hydnangiaceae</taxon>
        <taxon>Laccaria</taxon>
    </lineage>
</organism>
<dbReference type="InParanoid" id="B0DI51"/>
<dbReference type="RefSeq" id="XP_001883618.1">
    <property type="nucleotide sequence ID" value="XM_001883583.1"/>
</dbReference>
<evidence type="ECO:0000313" key="2">
    <source>
        <dbReference type="EMBL" id="EDR05514.1"/>
    </source>
</evidence>
<keyword evidence="3" id="KW-1185">Reference proteome</keyword>
<sequence length="1137" mass="125447">MSIFTPLSSLTLPLSSSFVQPFFDTRRNATLDCNQWVKAGDEWEVQKVGIAFPATGAVLQKRGAQESESLVDGLAKQCQTMTCSPTLCIPPDLKMMYRLQQNGPTSPSCFQIHSTSPWRLDDVLSSAKRPLDAWVVSGCRMGWVTVENFEKRRKEAVPALRCVDATYRVLPITIQARCGLPEARLSFSVDVVSCKRLRVVIFSSLGDRVTVPSSFDRLPRVAISLPCLQGSPRHIDVCQTPSAHSFRFKHVGTPGTCPILRHISNCAPTASNATLKNIRFHMLSTPIHLSKAQEDEMMSDKRVEGVVDVVQTPRSFRMPAPTNDLRNDIPVSDVASMRRRWTRDDDDDAQKDEGRRTASRRCLMFNLRHVDENRQRADIRLTWLIVCTISALTKASTHTGSPPSGPSECRAVSPVFLAFPWATPHIVQVPKPLADFTEIMSPHKHFINSLNRFERSLFAFDELVVNSNELAPLLGLDVLKASNTVTLHPTATTASSKGEYKTLASILCAYRTFEVLALDCETGVSHPPSRLLPPLAFNKSEQDSGKIVVHRFIYILILKLIFLACMGFDRLENWPKALLNFRKLIGQSGLPQIPDDLLAGSKHLALLRMASKNKEKAGYMNVVDNFLQAALHLYYLKMTQFRDGSLPDYPDILNDHLCIFKDKTSTDEFINDQEEGTYYLQDLLDGETASHTLHQLGTPLQLALLLTPFYLLFPFWIITRSYNRRLVLEAFAELTPRKTPLVLKIERSIWCSLIALADVTITPHEALTQLVSRLPWAEIEAASNNPHDCCMFCTPLAQPSSSSTPLQPGLAVGRQLAIEGASNTLTPDIQVSGPMPEASVIPNTQRSTSIEDNASCINEEHLEAPMDHDGDSPMLPTPLPTSKCPELPSMPAPTMDQDGGSPMLPTPLPTSKRPELPSMPAPTMDQDGGSPMLPTPLPTSKRPESSSTPDPDGDSPMPESLETSLASVLNSVFQSCPISSPHLGTVNPSHISLPLNVLGKNLSGEEDIEMGALSELSSSSEDEDSEHSPARPAKKTNPEVQPSDNDNTDDEESSLSSSDESTDSGVKKPIGNTSGNRGGRGDPGNLKKLVWTNAECHIWKFTRDPESVFKCCHQQFFFEKATLGTQEAMTHEHFPIA</sequence>
<dbReference type="KEGG" id="lbc:LACBIDRAFT_329478"/>
<feature type="compositionally biased region" description="Low complexity" evidence="1">
    <location>
        <begin position="945"/>
        <end position="958"/>
    </location>
</feature>
<evidence type="ECO:0000256" key="1">
    <source>
        <dbReference type="SAM" id="MobiDB-lite"/>
    </source>
</evidence>
<dbReference type="GeneID" id="6079383"/>
<dbReference type="HOGENOM" id="CLU_278239_0_0_1"/>
<feature type="region of interest" description="Disordered" evidence="1">
    <location>
        <begin position="864"/>
        <end position="966"/>
    </location>
</feature>
<name>B0DI51_LACBS</name>
<evidence type="ECO:0000313" key="3">
    <source>
        <dbReference type="Proteomes" id="UP000001194"/>
    </source>
</evidence>
<dbReference type="OrthoDB" id="3060037at2759"/>
<protein>
    <submittedName>
        <fullName evidence="2">Predicted protein</fullName>
    </submittedName>
</protein>
<feature type="region of interest" description="Disordered" evidence="1">
    <location>
        <begin position="1013"/>
        <end position="1085"/>
    </location>
</feature>
<gene>
    <name evidence="2" type="ORF">LACBIDRAFT_329478</name>
</gene>